<evidence type="ECO:0000313" key="1">
    <source>
        <dbReference type="EMBL" id="MBC9208850.1"/>
    </source>
</evidence>
<keyword evidence="2" id="KW-1185">Reference proteome</keyword>
<gene>
    <name evidence="1" type="ORF">IBL26_18525</name>
</gene>
<dbReference type="RefSeq" id="WP_187786000.1">
    <property type="nucleotide sequence ID" value="NZ_JACTVA010000040.1"/>
</dbReference>
<dbReference type="Proteomes" id="UP000626026">
    <property type="component" value="Unassembled WGS sequence"/>
</dbReference>
<accession>A0ABR7RQF2</accession>
<sequence>MTRYICCDERRRNAIAGLPGINGLDFLEVRDDPADPLPDRQRTLFVHFINDPSGLVLGPANVRIEGGERIRDIRVSNAIIAIDPRSFSTRPVLVVQVEAAGDFSIYTLRLVEDTAQAGRLATIDPILRAVDFSFKVACDSGFDASTAACAPPRPASPALDYTARDFRALRQMLLDRAATLSPEWTERNAADLGITLLELFASVGDHLAYRQDAVAAEAYLDTARRRVSVRRHARLVDYRMHDGCAARLFAHVAIEGGTLALPVGTKLLTAAPGLPERFRAEADAYRRALSLGAEVFETLGPARLDPMLNTIPLHAWGDRRCCLPRGAVKATLRGDVTAALAAGDWLLFEEVRGPRTGDADDADPAHRQVVRLTRVEAALDPIGRRFEDPPADGAVAVTEIEWAAEDALRFPLCLSAETDAAFGGAFVDGVSIARGNLVLADHGRTLPGEEDLGTVPRPALSRRAAVVPAASSVSSWDTLDGCGGVEREPFPLRFRPRLREAPLLHAVPWDAAAPPASAAAALAPKPEDAVPAVLRLESRDKAGGILRWVSQRDLLSSGDRPDFVVETEDDGAARLRFGDGEHGDAPPVGARFAARYRVGGGRRGNIGADCLAHLASADGTVLAETLLLRVSNPLPASGGANPETKEEVRRRAPFAFRVQDRAVTPADYAARAGLHPAVQRAASSLRWTGSWRTHFISVDRAGGAPVDDGFEAALVGFLEPFRLAGHDVEIDRPRLVALELGLSIRVQPTHFRADIRRAVLEVLGTRAGPDGRLGVFHPDRLSFGQTVYLSPIVAAVQAVEGVESVRVTLFQRRDQPGPKGAEDGKLTFSRLEIARLDNDPNFPEHGSLALTLEGGR</sequence>
<reference evidence="1 2" key="1">
    <citation type="journal article" date="2013" name="Int. J. Syst. Evol. Microbiol.">
        <title>Roseomonas aerophila sp. nov., isolated from air.</title>
        <authorList>
            <person name="Kim S.J."/>
            <person name="Weon H.Y."/>
            <person name="Ahn J.H."/>
            <person name="Hong S.B."/>
            <person name="Seok S.J."/>
            <person name="Whang K.S."/>
            <person name="Kwon S.W."/>
        </authorList>
    </citation>
    <scope>NUCLEOTIDE SEQUENCE [LARGE SCALE GENOMIC DNA]</scope>
    <source>
        <strain evidence="1 2">NBRC 108923</strain>
    </source>
</reference>
<dbReference type="EMBL" id="JACTVA010000040">
    <property type="protein sequence ID" value="MBC9208850.1"/>
    <property type="molecule type" value="Genomic_DNA"/>
</dbReference>
<evidence type="ECO:0000313" key="2">
    <source>
        <dbReference type="Proteomes" id="UP000626026"/>
    </source>
</evidence>
<protein>
    <submittedName>
        <fullName evidence="1">Baseplate assembly protein</fullName>
    </submittedName>
</protein>
<organism evidence="1 2">
    <name type="scientific">Teichococcus aerophilus</name>
    <dbReference type="NCBI Taxonomy" id="1224513"/>
    <lineage>
        <taxon>Bacteria</taxon>
        <taxon>Pseudomonadati</taxon>
        <taxon>Pseudomonadota</taxon>
        <taxon>Alphaproteobacteria</taxon>
        <taxon>Acetobacterales</taxon>
        <taxon>Roseomonadaceae</taxon>
        <taxon>Roseomonas</taxon>
    </lineage>
</organism>
<name>A0ABR7RQF2_9PROT</name>
<proteinExistence type="predicted"/>
<dbReference type="NCBIfam" id="TIGR02243">
    <property type="entry name" value="putative baseplate assembly protein"/>
    <property type="match status" value="1"/>
</dbReference>
<dbReference type="InterPro" id="IPR011749">
    <property type="entry name" value="CHP02243"/>
</dbReference>
<comment type="caution">
    <text evidence="1">The sequence shown here is derived from an EMBL/GenBank/DDBJ whole genome shotgun (WGS) entry which is preliminary data.</text>
</comment>